<gene>
    <name evidence="1" type="ORF">ACD_2C00025G0008</name>
</gene>
<reference evidence="1" key="1">
    <citation type="journal article" date="2012" name="Science">
        <title>Fermentation, hydrogen, and sulfur metabolism in multiple uncultivated bacterial phyla.</title>
        <authorList>
            <person name="Wrighton K.C."/>
            <person name="Thomas B.C."/>
            <person name="Sharon I."/>
            <person name="Miller C.S."/>
            <person name="Castelle C.J."/>
            <person name="VerBerkmoes N.C."/>
            <person name="Wilkins M.J."/>
            <person name="Hettich R.L."/>
            <person name="Lipton M.S."/>
            <person name="Williams K.H."/>
            <person name="Long P.E."/>
            <person name="Banfield J.F."/>
        </authorList>
    </citation>
    <scope>NUCLEOTIDE SEQUENCE [LARGE SCALE GENOMIC DNA]</scope>
</reference>
<organism evidence="1">
    <name type="scientific">uncultured bacterium</name>
    <name type="common">gcode 4</name>
    <dbReference type="NCBI Taxonomy" id="1234023"/>
    <lineage>
        <taxon>Bacteria</taxon>
        <taxon>environmental samples</taxon>
    </lineage>
</organism>
<proteinExistence type="predicted"/>
<protein>
    <submittedName>
        <fullName evidence="1">Uncharacterized protein</fullName>
    </submittedName>
</protein>
<evidence type="ECO:0000313" key="1">
    <source>
        <dbReference type="EMBL" id="EKE30217.1"/>
    </source>
</evidence>
<dbReference type="EMBL" id="AMFJ01000025">
    <property type="protein sequence ID" value="EKE30217.1"/>
    <property type="molecule type" value="Genomic_DNA"/>
</dbReference>
<accession>K2G797</accession>
<comment type="caution">
    <text evidence="1">The sequence shown here is derived from an EMBL/GenBank/DDBJ whole genome shotgun (WGS) entry which is preliminary data.</text>
</comment>
<sequence>MIYTSILFYAKKYAKSIGTGNAILKDVADKYISRTVPAPNPAIIDCPCSSTLLASASLRPARSNDSAWLIIESSWIHFCIHIIIHLSFRP</sequence>
<name>K2G797_9BACT</name>
<dbReference type="AlphaFoldDB" id="K2G797"/>